<feature type="binding site" evidence="1">
    <location>
        <position position="125"/>
    </location>
    <ligand>
        <name>S-adenosyl-L-methionine</name>
        <dbReference type="ChEBI" id="CHEBI:59789"/>
    </ligand>
</feature>
<feature type="binding site" evidence="1">
    <location>
        <position position="174"/>
    </location>
    <ligand>
        <name>S-adenosyl-L-methionine</name>
        <dbReference type="ChEBI" id="CHEBI:59789"/>
    </ligand>
</feature>
<organism evidence="3 4">
    <name type="scientific">Piscinibacterium candidicorallinum</name>
    <dbReference type="NCBI Taxonomy" id="1793872"/>
    <lineage>
        <taxon>Bacteria</taxon>
        <taxon>Pseudomonadati</taxon>
        <taxon>Pseudomonadota</taxon>
        <taxon>Betaproteobacteria</taxon>
        <taxon>Burkholderiales</taxon>
        <taxon>Piscinibacterium</taxon>
    </lineage>
</organism>
<feature type="binding site" evidence="1">
    <location>
        <position position="19"/>
    </location>
    <ligand>
        <name>S-adenosyl-L-methionine</name>
        <dbReference type="ChEBI" id="CHEBI:59789"/>
    </ligand>
</feature>
<gene>
    <name evidence="1" type="primary">rlmJ</name>
    <name evidence="3" type="ORF">ACFOEN_17345</name>
</gene>
<keyword evidence="1" id="KW-0694">RNA-binding</keyword>
<comment type="catalytic activity">
    <reaction evidence="1">
        <text>adenosine(2030) in 23S rRNA + S-adenosyl-L-methionine = N(6)-methyladenosine(2030) in 23S rRNA + S-adenosyl-L-homocysteine + H(+)</text>
        <dbReference type="Rhea" id="RHEA:43736"/>
        <dbReference type="Rhea" id="RHEA-COMP:10668"/>
        <dbReference type="Rhea" id="RHEA-COMP:10669"/>
        <dbReference type="ChEBI" id="CHEBI:15378"/>
        <dbReference type="ChEBI" id="CHEBI:57856"/>
        <dbReference type="ChEBI" id="CHEBI:59789"/>
        <dbReference type="ChEBI" id="CHEBI:74411"/>
        <dbReference type="ChEBI" id="CHEBI:74449"/>
        <dbReference type="EC" id="2.1.1.266"/>
    </reaction>
</comment>
<evidence type="ECO:0000313" key="4">
    <source>
        <dbReference type="Proteomes" id="UP001595556"/>
    </source>
</evidence>
<evidence type="ECO:0000256" key="1">
    <source>
        <dbReference type="HAMAP-Rule" id="MF_00934"/>
    </source>
</evidence>
<feature type="binding site" evidence="1">
    <location>
        <position position="42"/>
    </location>
    <ligand>
        <name>S-adenosyl-L-methionine</name>
        <dbReference type="ChEBI" id="CHEBI:59789"/>
    </ligand>
</feature>
<dbReference type="Pfam" id="PF04378">
    <property type="entry name" value="RsmJ"/>
    <property type="match status" value="1"/>
</dbReference>
<dbReference type="EC" id="2.1.1.266" evidence="1"/>
<keyword evidence="1 3" id="KW-0808">Transferase</keyword>
<feature type="compositionally biased region" description="Basic and acidic residues" evidence="2">
    <location>
        <begin position="329"/>
        <end position="348"/>
    </location>
</feature>
<dbReference type="InterPro" id="IPR007473">
    <property type="entry name" value="RlmJ"/>
</dbReference>
<keyword evidence="1" id="KW-0698">rRNA processing</keyword>
<dbReference type="InterPro" id="IPR029063">
    <property type="entry name" value="SAM-dependent_MTases_sf"/>
</dbReference>
<protein>
    <recommendedName>
        <fullName evidence="1">Ribosomal RNA large subunit methyltransferase J</fullName>
        <ecNumber evidence="1">2.1.1.266</ecNumber>
    </recommendedName>
    <alternativeName>
        <fullName evidence="1">23S rRNA (adenine(2030)-N6)-methyltransferase</fullName>
    </alternativeName>
    <alternativeName>
        <fullName evidence="1">23S rRNA m6A2030 methyltransferase</fullName>
    </alternativeName>
</protein>
<feature type="site" description="Interaction with substrate rRNA" evidence="1">
    <location>
        <position position="4"/>
    </location>
</feature>
<dbReference type="RefSeq" id="WP_377306114.1">
    <property type="nucleotide sequence ID" value="NZ_CP180191.1"/>
</dbReference>
<keyword evidence="4" id="KW-1185">Reference proteome</keyword>
<dbReference type="Gene3D" id="3.40.50.150">
    <property type="entry name" value="Vaccinia Virus protein VP39"/>
    <property type="match status" value="1"/>
</dbReference>
<feature type="active site" description="Proton acceptor" evidence="1">
    <location>
        <position position="174"/>
    </location>
</feature>
<keyword evidence="1 3" id="KW-0489">Methyltransferase</keyword>
<evidence type="ECO:0000313" key="3">
    <source>
        <dbReference type="EMBL" id="MFC3149392.1"/>
    </source>
</evidence>
<accession>A0ABV7HCB2</accession>
<sequence length="348" mass="38354">MFSYRHGFHAGNHADVLKHMALLHVVNYLTEKGAPLMVVDTHAGAGAYSLEDTFAQKSGEYLEGIARLWSAKHLPAPLARYVEAVRALNVEGDAKPQDAPLRFYPGSPLLLLNALRPEDKLRLFELHPTDIDLLARNFKGVGAPRQIMIQRADGFAGLKAFLPPPSRRAFVLIDPSYEDKADYARVADTVADALKRFPTCTIMVWYPVLPRPEARNLVPRLQRVAPKWVNAQLHVAGPRRAADGGSSMTGSGLFVINPPYTLGTMLVQTLPKLVELLRQDGGATHVLEGGEKKAPGKSARPQPEGERTQGGERATAPTRVSTRAPAKRKPLDLEPDPREPKDDPRFRR</sequence>
<comment type="similarity">
    <text evidence="1">Belongs to the RlmJ family.</text>
</comment>
<feature type="region of interest" description="Disordered" evidence="2">
    <location>
        <begin position="285"/>
        <end position="348"/>
    </location>
</feature>
<dbReference type="SUPFAM" id="SSF53335">
    <property type="entry name" value="S-adenosyl-L-methionine-dependent methyltransferases"/>
    <property type="match status" value="1"/>
</dbReference>
<feature type="binding site" evidence="1">
    <location>
        <position position="107"/>
    </location>
    <ligand>
        <name>S-adenosyl-L-methionine</name>
        <dbReference type="ChEBI" id="CHEBI:59789"/>
    </ligand>
</feature>
<dbReference type="PANTHER" id="PTHR37426:SF1">
    <property type="entry name" value="RIBOSOMAL RNA LARGE SUBUNIT METHYLTRANSFERASE J"/>
    <property type="match status" value="1"/>
</dbReference>
<keyword evidence="1" id="KW-0949">S-adenosyl-L-methionine</keyword>
<comment type="caution">
    <text evidence="3">The sequence shown here is derived from an EMBL/GenBank/DDBJ whole genome shotgun (WGS) entry which is preliminary data.</text>
</comment>
<dbReference type="Proteomes" id="UP001595556">
    <property type="component" value="Unassembled WGS sequence"/>
</dbReference>
<evidence type="ECO:0000256" key="2">
    <source>
        <dbReference type="SAM" id="MobiDB-lite"/>
    </source>
</evidence>
<reference evidence="4" key="1">
    <citation type="journal article" date="2019" name="Int. J. Syst. Evol. Microbiol.">
        <title>The Global Catalogue of Microorganisms (GCM) 10K type strain sequencing project: providing services to taxonomists for standard genome sequencing and annotation.</title>
        <authorList>
            <consortium name="The Broad Institute Genomics Platform"/>
            <consortium name="The Broad Institute Genome Sequencing Center for Infectious Disease"/>
            <person name="Wu L."/>
            <person name="Ma J."/>
        </authorList>
    </citation>
    <scope>NUCLEOTIDE SEQUENCE [LARGE SCALE GENOMIC DNA]</scope>
    <source>
        <strain evidence="4">KCTC 52168</strain>
    </source>
</reference>
<comment type="subunit">
    <text evidence="1">Monomer.</text>
</comment>
<comment type="function">
    <text evidence="1">Specifically methylates the adenine in position 2030 of 23S rRNA.</text>
</comment>
<feature type="binding site" evidence="1">
    <location>
        <begin position="153"/>
        <end position="154"/>
    </location>
    <ligand>
        <name>S-adenosyl-L-methionine</name>
        <dbReference type="ChEBI" id="CHEBI:59789"/>
    </ligand>
</feature>
<dbReference type="HAMAP" id="MF_00934">
    <property type="entry name" value="23SrRNA_methyltr_J"/>
    <property type="match status" value="1"/>
</dbReference>
<dbReference type="GO" id="GO:0036307">
    <property type="term" value="F:23S rRNA (adenine(2030)-N(6))-methyltransferase activity"/>
    <property type="evidence" value="ECO:0007669"/>
    <property type="project" value="UniProtKB-EC"/>
</dbReference>
<dbReference type="PANTHER" id="PTHR37426">
    <property type="entry name" value="RIBOSOMAL RNA LARGE SUBUNIT METHYLTRANSFERASE J"/>
    <property type="match status" value="1"/>
</dbReference>
<proteinExistence type="inferred from homology"/>
<dbReference type="EMBL" id="JBHRTI010000010">
    <property type="protein sequence ID" value="MFC3149392.1"/>
    <property type="molecule type" value="Genomic_DNA"/>
</dbReference>
<name>A0ABV7HCB2_9BURK</name>